<dbReference type="InterPro" id="IPR022139">
    <property type="entry name" value="Fam-L/Fam-M-like_plasmodium"/>
</dbReference>
<keyword evidence="1" id="KW-0812">Transmembrane</keyword>
<evidence type="ECO:0000313" key="3">
    <source>
        <dbReference type="Proteomes" id="UP000053562"/>
    </source>
</evidence>
<keyword evidence="1" id="KW-1133">Transmembrane helix</keyword>
<dbReference type="AlphaFoldDB" id="A0A0J9S3U0"/>
<feature type="transmembrane region" description="Helical" evidence="1">
    <location>
        <begin position="15"/>
        <end position="34"/>
    </location>
</feature>
<name>A0A0J9S3U0_PLAVI</name>
<protein>
    <recommendedName>
        <fullName evidence="4">Variable surface protein Vir35</fullName>
    </recommendedName>
</protein>
<evidence type="ECO:0008006" key="4">
    <source>
        <dbReference type="Google" id="ProtNLM"/>
    </source>
</evidence>
<keyword evidence="1" id="KW-0472">Membrane</keyword>
<evidence type="ECO:0000256" key="1">
    <source>
        <dbReference type="SAM" id="Phobius"/>
    </source>
</evidence>
<evidence type="ECO:0000313" key="2">
    <source>
        <dbReference type="EMBL" id="KMZ77381.1"/>
    </source>
</evidence>
<proteinExistence type="predicted"/>
<feature type="transmembrane region" description="Helical" evidence="1">
    <location>
        <begin position="229"/>
        <end position="248"/>
    </location>
</feature>
<dbReference type="OrthoDB" id="10343705at2759"/>
<organism evidence="2 3">
    <name type="scientific">Plasmodium vivax India VII</name>
    <dbReference type="NCBI Taxonomy" id="1077284"/>
    <lineage>
        <taxon>Eukaryota</taxon>
        <taxon>Sar</taxon>
        <taxon>Alveolata</taxon>
        <taxon>Apicomplexa</taxon>
        <taxon>Aconoidasida</taxon>
        <taxon>Haemosporida</taxon>
        <taxon>Plasmodiidae</taxon>
        <taxon>Plasmodium</taxon>
        <taxon>Plasmodium (Plasmodium)</taxon>
    </lineage>
</organism>
<dbReference type="EMBL" id="KQ234401">
    <property type="protein sequence ID" value="KMZ77381.1"/>
    <property type="molecule type" value="Genomic_DNA"/>
</dbReference>
<feature type="transmembrane region" description="Helical" evidence="1">
    <location>
        <begin position="170"/>
        <end position="189"/>
    </location>
</feature>
<reference evidence="2 3" key="1">
    <citation type="submission" date="2011-08" db="EMBL/GenBank/DDBJ databases">
        <title>The Genome Sequence of Plasmodium vivax India VII.</title>
        <authorList>
            <consortium name="The Broad Institute Genome Sequencing Platform"/>
            <consortium name="The Broad Institute Genome Sequencing Center for Infectious Disease"/>
            <person name="Neafsey D."/>
            <person name="Carlton J."/>
            <person name="Barnwell J."/>
            <person name="Collins W."/>
            <person name="Escalante A."/>
            <person name="Mullikin J."/>
            <person name="Saul A."/>
            <person name="Guigo R."/>
            <person name="Camara F."/>
            <person name="Young S.K."/>
            <person name="Zeng Q."/>
            <person name="Gargeya S."/>
            <person name="Fitzgerald M."/>
            <person name="Haas B."/>
            <person name="Abouelleil A."/>
            <person name="Alvarado L."/>
            <person name="Arachchi H.M."/>
            <person name="Berlin A."/>
            <person name="Brown A."/>
            <person name="Chapman S.B."/>
            <person name="Chen Z."/>
            <person name="Dunbar C."/>
            <person name="Freedman E."/>
            <person name="Gearin G."/>
            <person name="Gellesch M."/>
            <person name="Goldberg J."/>
            <person name="Griggs A."/>
            <person name="Gujja S."/>
            <person name="Heiman D."/>
            <person name="Howarth C."/>
            <person name="Larson L."/>
            <person name="Lui A."/>
            <person name="MacDonald P.J.P."/>
            <person name="Montmayeur A."/>
            <person name="Murphy C."/>
            <person name="Neiman D."/>
            <person name="Pearson M."/>
            <person name="Priest M."/>
            <person name="Roberts A."/>
            <person name="Saif S."/>
            <person name="Shea T."/>
            <person name="Shenoy N."/>
            <person name="Sisk P."/>
            <person name="Stolte C."/>
            <person name="Sykes S."/>
            <person name="Wortman J."/>
            <person name="Nusbaum C."/>
            <person name="Birren B."/>
        </authorList>
    </citation>
    <scope>NUCLEOTIDE SEQUENCE [LARGE SCALE GENOMIC DNA]</scope>
    <source>
        <strain evidence="2 3">India VII</strain>
    </source>
</reference>
<gene>
    <name evidence="2" type="ORF">PVIIG_06271</name>
</gene>
<dbReference type="Proteomes" id="UP000053562">
    <property type="component" value="Unassembled WGS sequence"/>
</dbReference>
<accession>A0A0J9S3U0</accession>
<sequence length="262" mass="31072">MIILKSTHKNQNMKFLFLIKIVSFIILTWIYPYYNNQNTISNSLENGNELNITLDVRTHRSLAKSEQENELDNKRLNHKTSNYGENHKVLYINDNKNNNNTYEKVKRVRPNHMETYLKSYNSRYTKEKGIKKLDCYCEKKIFKSIYKISKLAEQKNISKSRIKRIIFTKYGLLLFITSLLPLLAFAIPADVWKPHLELKCKAENGTVDPYKVVHAECKYTEIVDNSYRFIYIFTSTIIVLLLIIYIYIKIKKYMRIKSGMLK</sequence>
<dbReference type="Pfam" id="PF12420">
    <property type="entry name" value="DUF3671"/>
    <property type="match status" value="1"/>
</dbReference>